<protein>
    <submittedName>
        <fullName evidence="4">T9SS type A sorting domain-containing protein</fullName>
    </submittedName>
</protein>
<evidence type="ECO:0000256" key="2">
    <source>
        <dbReference type="SAM" id="SignalP"/>
    </source>
</evidence>
<reference evidence="5" key="1">
    <citation type="submission" date="2019-01" db="EMBL/GenBank/DDBJ databases">
        <title>Cytophagaceae bacterium strain CAR-16.</title>
        <authorList>
            <person name="Chen W.-M."/>
        </authorList>
    </citation>
    <scope>NUCLEOTIDE SEQUENCE [LARGE SCALE GENOMIC DNA]</scope>
    <source>
        <strain evidence="5">WWJ-16</strain>
    </source>
</reference>
<dbReference type="InterPro" id="IPR026444">
    <property type="entry name" value="Secre_tail"/>
</dbReference>
<dbReference type="RefSeq" id="WP_129461878.1">
    <property type="nucleotide sequence ID" value="NZ_SBKN01000006.1"/>
</dbReference>
<gene>
    <name evidence="4" type="ORF">EQG61_10500</name>
</gene>
<keyword evidence="5" id="KW-1185">Reference proteome</keyword>
<evidence type="ECO:0000313" key="4">
    <source>
        <dbReference type="EMBL" id="RXR21904.1"/>
    </source>
</evidence>
<evidence type="ECO:0000256" key="1">
    <source>
        <dbReference type="ARBA" id="ARBA00022729"/>
    </source>
</evidence>
<keyword evidence="1 2" id="KW-0732">Signal</keyword>
<name>A0A4Q1K744_9FLAO</name>
<feature type="domain" description="Secretion system C-terminal sorting" evidence="3">
    <location>
        <begin position="588"/>
        <end position="657"/>
    </location>
</feature>
<organism evidence="4 5">
    <name type="scientific">Flavobacterium stagni</name>
    <dbReference type="NCBI Taxonomy" id="2506421"/>
    <lineage>
        <taxon>Bacteria</taxon>
        <taxon>Pseudomonadati</taxon>
        <taxon>Bacteroidota</taxon>
        <taxon>Flavobacteriia</taxon>
        <taxon>Flavobacteriales</taxon>
        <taxon>Flavobacteriaceae</taxon>
        <taxon>Flavobacterium</taxon>
    </lineage>
</organism>
<dbReference type="OrthoDB" id="1292260at2"/>
<sequence>MKKVLYLLGIGALLLKSSYGRAQVQEYLDDENKRIQMATSIEREVEQFVEANFTKYRLSKITSEQTIQELRTHEDFTDAEIEKALIAAKRNELRKLFFTKFPEKTAYFRAGSIPVSAQQTCVNGDFEDGTAGYTFWADLHPQPQSGTAFFQSCATPTALTTTNVLTPTVNNFNSRATLIDSNAANYQQFDPVLAGLGVNVPTLNNNGGTRCIKINNTGGMGSSDLSTVSRYFPVINEATLDFNFSLIMDNKPDHEQEIQPYFRARVKDVNGNIVDEFCIIANPDNCLFNRINVSSNRRVLYTGWVCARLNVGELLGQPGILELSVSDCQPSAHFGTVYIDNVCGIICGAPTLGALNINPIQLNCPTSTPSDPIQVCGTYSPPMNATLSTLVLQVMQGNTVVGTVNAPTTQSGGNFCFTLPPNIFGTNPQGDFEFHIEATFSVNCPAGTFYYTITDESAAVGPDVTFQNCCLPTLTLVSPADDTSNNGPLANKHKERSDWIRASNVISQGNNGVGNGVVYHAGNFVELLPGFEAMTGSHFAAYPEGCSGNYLYKTSPYETKPEEETTALDLIPEEINLVRIGNGFTLVPNPAHNEVEIAVDEGEFNGFTITTIDGKIVMQQNMTETTRHKVDVSAYVNGVYIISISLANGDVISEKLIKN</sequence>
<dbReference type="NCBIfam" id="NF045639">
    <property type="entry name" value="GCX_COOH"/>
    <property type="match status" value="1"/>
</dbReference>
<accession>A0A4Q1K744</accession>
<evidence type="ECO:0000259" key="3">
    <source>
        <dbReference type="Pfam" id="PF18962"/>
    </source>
</evidence>
<comment type="caution">
    <text evidence="4">The sequence shown here is derived from an EMBL/GenBank/DDBJ whole genome shotgun (WGS) entry which is preliminary data.</text>
</comment>
<dbReference type="NCBIfam" id="TIGR04183">
    <property type="entry name" value="Por_Secre_tail"/>
    <property type="match status" value="1"/>
</dbReference>
<dbReference type="Pfam" id="PF18962">
    <property type="entry name" value="Por_Secre_tail"/>
    <property type="match status" value="1"/>
</dbReference>
<feature type="signal peptide" evidence="2">
    <location>
        <begin position="1"/>
        <end position="22"/>
    </location>
</feature>
<dbReference type="Proteomes" id="UP000289857">
    <property type="component" value="Unassembled WGS sequence"/>
</dbReference>
<evidence type="ECO:0000313" key="5">
    <source>
        <dbReference type="Proteomes" id="UP000289857"/>
    </source>
</evidence>
<dbReference type="EMBL" id="SBKN01000006">
    <property type="protein sequence ID" value="RXR21904.1"/>
    <property type="molecule type" value="Genomic_DNA"/>
</dbReference>
<dbReference type="AlphaFoldDB" id="A0A4Q1K744"/>
<feature type="chain" id="PRO_5020377585" evidence="2">
    <location>
        <begin position="23"/>
        <end position="659"/>
    </location>
</feature>
<dbReference type="InterPro" id="IPR055015">
    <property type="entry name" value="GCX_COOH"/>
</dbReference>
<proteinExistence type="predicted"/>